<evidence type="ECO:0000313" key="6">
    <source>
        <dbReference type="EMBL" id="CCO49486.1"/>
    </source>
</evidence>
<dbReference type="Gene3D" id="1.20.120.1630">
    <property type="match status" value="1"/>
</dbReference>
<dbReference type="AlphaFoldDB" id="A0AAV2VXM5"/>
<dbReference type="GO" id="GO:0016740">
    <property type="term" value="F:transferase activity"/>
    <property type="evidence" value="ECO:0007669"/>
    <property type="project" value="UniProtKB-ARBA"/>
</dbReference>
<keyword evidence="2 5" id="KW-0812">Transmembrane</keyword>
<comment type="caution">
    <text evidence="6">The sequence shown here is derived from an EMBL/GenBank/DDBJ whole genome shotgun (WGS) entry which is preliminary data.</text>
</comment>
<dbReference type="InterPro" id="IPR007318">
    <property type="entry name" value="Phopholipid_MeTrfase"/>
</dbReference>
<feature type="transmembrane region" description="Helical" evidence="5">
    <location>
        <begin position="86"/>
        <end position="117"/>
    </location>
</feature>
<evidence type="ECO:0000256" key="1">
    <source>
        <dbReference type="ARBA" id="ARBA00004127"/>
    </source>
</evidence>
<dbReference type="PANTHER" id="PTHR12714">
    <property type="entry name" value="PROTEIN-S ISOPRENYLCYSTEINE O-METHYLTRANSFERASE"/>
    <property type="match status" value="1"/>
</dbReference>
<reference evidence="6 7" key="1">
    <citation type="journal article" date="2013" name="ISME J.">
        <title>Comparative genomics of pathogenic lineages of Vibrio nigripulchritudo identifies virulence-associated traits.</title>
        <authorList>
            <person name="Goudenege D."/>
            <person name="Labreuche Y."/>
            <person name="Krin E."/>
            <person name="Ansquer D."/>
            <person name="Mangenot S."/>
            <person name="Calteau A."/>
            <person name="Medigue C."/>
            <person name="Mazel D."/>
            <person name="Polz M.F."/>
            <person name="Le Roux F."/>
        </authorList>
    </citation>
    <scope>NUCLEOTIDE SEQUENCE [LARGE SCALE GENOMIC DNA]</scope>
    <source>
        <strain evidence="6 7">SOn1</strain>
    </source>
</reference>
<feature type="transmembrane region" description="Helical" evidence="5">
    <location>
        <begin position="31"/>
        <end position="50"/>
    </location>
</feature>
<dbReference type="Pfam" id="PF04191">
    <property type="entry name" value="PEMT"/>
    <property type="match status" value="1"/>
</dbReference>
<evidence type="ECO:0000256" key="2">
    <source>
        <dbReference type="ARBA" id="ARBA00022692"/>
    </source>
</evidence>
<evidence type="ECO:0000256" key="3">
    <source>
        <dbReference type="ARBA" id="ARBA00022989"/>
    </source>
</evidence>
<keyword evidence="4 5" id="KW-0472">Membrane</keyword>
<organism evidence="6 7">
    <name type="scientific">Vibrio nigripulchritudo SOn1</name>
    <dbReference type="NCBI Taxonomy" id="1238450"/>
    <lineage>
        <taxon>Bacteria</taxon>
        <taxon>Pseudomonadati</taxon>
        <taxon>Pseudomonadota</taxon>
        <taxon>Gammaproteobacteria</taxon>
        <taxon>Vibrionales</taxon>
        <taxon>Vibrionaceae</taxon>
        <taxon>Vibrio</taxon>
    </lineage>
</organism>
<accession>A0AAV2VXM5</accession>
<dbReference type="Proteomes" id="UP000018211">
    <property type="component" value="Unassembled WGS sequence"/>
</dbReference>
<gene>
    <name evidence="6" type="ORF">VIBNISOn1_830042</name>
</gene>
<dbReference type="GO" id="GO:0012505">
    <property type="term" value="C:endomembrane system"/>
    <property type="evidence" value="ECO:0007669"/>
    <property type="project" value="UniProtKB-SubCell"/>
</dbReference>
<protein>
    <recommendedName>
        <fullName evidence="8">Steroid 5-alpha reductase C-terminal domain-containing protein</fullName>
    </recommendedName>
</protein>
<sequence>MKKLLPPYLFLISIILMALVCWSLGSPHLIGQPAIFFSGAMVLVGIGLAAKSSALFRKEKTNIMTFGEPDKLVTTGAFKYTRNPMYLGFTVALVGFAILFGAAISSFAIVGLFILIADRWYIAFEENMMRSKFGEEYESYSKSVRRWI</sequence>
<evidence type="ECO:0000256" key="4">
    <source>
        <dbReference type="ARBA" id="ARBA00023136"/>
    </source>
</evidence>
<keyword evidence="3 5" id="KW-1133">Transmembrane helix</keyword>
<dbReference type="PANTHER" id="PTHR12714:SF11">
    <property type="entry name" value="PROTEIN C-TERMINAL S-ISOPRENYLCYSTEINE CARBOXYL O-METHYLTRANSFERASE"/>
    <property type="match status" value="1"/>
</dbReference>
<dbReference type="EMBL" id="CAOF01000179">
    <property type="protein sequence ID" value="CCO49486.1"/>
    <property type="molecule type" value="Genomic_DNA"/>
</dbReference>
<feature type="transmembrane region" description="Helical" evidence="5">
    <location>
        <begin position="7"/>
        <end position="25"/>
    </location>
</feature>
<evidence type="ECO:0008006" key="8">
    <source>
        <dbReference type="Google" id="ProtNLM"/>
    </source>
</evidence>
<comment type="subcellular location">
    <subcellularLocation>
        <location evidence="1">Endomembrane system</location>
        <topology evidence="1">Multi-pass membrane protein</topology>
    </subcellularLocation>
</comment>
<proteinExistence type="predicted"/>
<name>A0AAV2VXM5_9VIBR</name>
<evidence type="ECO:0000313" key="7">
    <source>
        <dbReference type="Proteomes" id="UP000018211"/>
    </source>
</evidence>
<evidence type="ECO:0000256" key="5">
    <source>
        <dbReference type="SAM" id="Phobius"/>
    </source>
</evidence>
<dbReference type="RefSeq" id="WP_022613590.1">
    <property type="nucleotide sequence ID" value="NZ_LK391965.1"/>
</dbReference>